<organism evidence="2 3">
    <name type="scientific">Caloranaerobacter azorensis</name>
    <dbReference type="NCBI Taxonomy" id="116090"/>
    <lineage>
        <taxon>Bacteria</taxon>
        <taxon>Bacillati</taxon>
        <taxon>Bacillota</taxon>
        <taxon>Tissierellia</taxon>
        <taxon>Tissierellales</taxon>
        <taxon>Thermohalobacteraceae</taxon>
        <taxon>Caloranaerobacter</taxon>
    </lineage>
</organism>
<dbReference type="AlphaFoldDB" id="A0A6P1YBA3"/>
<accession>A0A6P1YBA3</accession>
<keyword evidence="1" id="KW-1133">Transmembrane helix</keyword>
<keyword evidence="1" id="KW-0472">Membrane</keyword>
<evidence type="ECO:0000313" key="2">
    <source>
        <dbReference type="EMBL" id="QIB26559.1"/>
    </source>
</evidence>
<reference evidence="2 3" key="1">
    <citation type="submission" date="2020-02" db="EMBL/GenBank/DDBJ databases">
        <title>Thermophilic hydrogen producing bacteria, Caloranaerobacter azorensis.</title>
        <authorList>
            <person name="Baek K."/>
        </authorList>
    </citation>
    <scope>NUCLEOTIDE SEQUENCE [LARGE SCALE GENOMIC DNA]</scope>
    <source>
        <strain evidence="2 3">T3-1</strain>
    </source>
</reference>
<dbReference type="PANTHER" id="PTHR37305:SF1">
    <property type="entry name" value="MEMBRANE PROTEIN"/>
    <property type="match status" value="1"/>
</dbReference>
<dbReference type="KEGG" id="cazo:G3A45_04090"/>
<evidence type="ECO:0000256" key="1">
    <source>
        <dbReference type="SAM" id="Phobius"/>
    </source>
</evidence>
<dbReference type="RefSeq" id="WP_163234595.1">
    <property type="nucleotide sequence ID" value="NZ_CP048617.1"/>
</dbReference>
<name>A0A6P1YBA3_9FIRM</name>
<sequence>MKALILSELERIWGRKRTGILFILNIVLIFMICAFVNFYKVGFYGPNAYIKLNSLNFSPFVLREGHIILTCIICPIIFIDCLNYEKTSGRFRLYMIRAYDKFEYIVSKWIALSITLFIFVISIFIVSNVFGFTLMPKTEYTELVNVQGEYGLISALLYNIKFYMIEYMILLCILGIASLVSVLVPNAVLAVIATIAVIVGSIYVWDGFSFLLFSTDEIFNALGGINTAQFFISLIGIILITVLSSGLYGKRKGIIFSGKHDKILV</sequence>
<feature type="transmembrane region" description="Helical" evidence="1">
    <location>
        <begin position="20"/>
        <end position="39"/>
    </location>
</feature>
<feature type="transmembrane region" description="Helical" evidence="1">
    <location>
        <begin position="65"/>
        <end position="84"/>
    </location>
</feature>
<feature type="transmembrane region" description="Helical" evidence="1">
    <location>
        <begin position="160"/>
        <end position="180"/>
    </location>
</feature>
<keyword evidence="1" id="KW-0812">Transmembrane</keyword>
<feature type="transmembrane region" description="Helical" evidence="1">
    <location>
        <begin position="225"/>
        <end position="249"/>
    </location>
</feature>
<proteinExistence type="predicted"/>
<dbReference type="EMBL" id="CP048617">
    <property type="protein sequence ID" value="QIB26559.1"/>
    <property type="molecule type" value="Genomic_DNA"/>
</dbReference>
<feature type="transmembrane region" description="Helical" evidence="1">
    <location>
        <begin position="187"/>
        <end position="205"/>
    </location>
</feature>
<protein>
    <submittedName>
        <fullName evidence="2">ABC transporter permease</fullName>
    </submittedName>
</protein>
<dbReference type="Proteomes" id="UP000464452">
    <property type="component" value="Chromosome"/>
</dbReference>
<dbReference type="PANTHER" id="PTHR37305">
    <property type="entry name" value="INTEGRAL MEMBRANE PROTEIN-RELATED"/>
    <property type="match status" value="1"/>
</dbReference>
<feature type="transmembrane region" description="Helical" evidence="1">
    <location>
        <begin position="105"/>
        <end position="130"/>
    </location>
</feature>
<evidence type="ECO:0000313" key="3">
    <source>
        <dbReference type="Proteomes" id="UP000464452"/>
    </source>
</evidence>
<gene>
    <name evidence="2" type="ORF">G3A45_04090</name>
</gene>